<dbReference type="EMBL" id="CP108057">
    <property type="protein sequence ID" value="WUO47422.1"/>
    <property type="molecule type" value="Genomic_DNA"/>
</dbReference>
<evidence type="ECO:0000256" key="2">
    <source>
        <dbReference type="SAM" id="Phobius"/>
    </source>
</evidence>
<evidence type="ECO:0000313" key="3">
    <source>
        <dbReference type="EMBL" id="WUO47422.1"/>
    </source>
</evidence>
<feature type="region of interest" description="Disordered" evidence="1">
    <location>
        <begin position="279"/>
        <end position="369"/>
    </location>
</feature>
<keyword evidence="2" id="KW-0472">Membrane</keyword>
<keyword evidence="4" id="KW-1185">Reference proteome</keyword>
<evidence type="ECO:0000313" key="4">
    <source>
        <dbReference type="Proteomes" id="UP001432075"/>
    </source>
</evidence>
<keyword evidence="2" id="KW-0812">Transmembrane</keyword>
<dbReference type="Proteomes" id="UP001432075">
    <property type="component" value="Chromosome"/>
</dbReference>
<organism evidence="3 4">
    <name type="scientific">Streptomyces goshikiensis</name>
    <dbReference type="NCBI Taxonomy" id="1942"/>
    <lineage>
        <taxon>Bacteria</taxon>
        <taxon>Bacillati</taxon>
        <taxon>Actinomycetota</taxon>
        <taxon>Actinomycetes</taxon>
        <taxon>Kitasatosporales</taxon>
        <taxon>Streptomycetaceae</taxon>
        <taxon>Streptomyces</taxon>
    </lineage>
</organism>
<feature type="region of interest" description="Disordered" evidence="1">
    <location>
        <begin position="90"/>
        <end position="167"/>
    </location>
</feature>
<evidence type="ECO:0000256" key="1">
    <source>
        <dbReference type="SAM" id="MobiDB-lite"/>
    </source>
</evidence>
<accession>A0ABZ1RKR2</accession>
<gene>
    <name evidence="3" type="ORF">OHU17_17030</name>
</gene>
<proteinExistence type="predicted"/>
<evidence type="ECO:0008006" key="5">
    <source>
        <dbReference type="Google" id="ProtNLM"/>
    </source>
</evidence>
<protein>
    <recommendedName>
        <fullName evidence="5">DUF4232 domain-containing protein</fullName>
    </recommendedName>
</protein>
<reference evidence="3" key="1">
    <citation type="submission" date="2022-10" db="EMBL/GenBank/DDBJ databases">
        <title>The complete genomes of actinobacterial strains from the NBC collection.</title>
        <authorList>
            <person name="Joergensen T.S."/>
            <person name="Alvarez Arevalo M."/>
            <person name="Sterndorff E.B."/>
            <person name="Faurdal D."/>
            <person name="Vuksanovic O."/>
            <person name="Mourched A.-S."/>
            <person name="Charusanti P."/>
            <person name="Shaw S."/>
            <person name="Blin K."/>
            <person name="Weber T."/>
        </authorList>
    </citation>
    <scope>NUCLEOTIDE SEQUENCE</scope>
    <source>
        <strain evidence="3">NBC_00283</strain>
    </source>
</reference>
<name>A0ABZ1RKR2_9ACTN</name>
<dbReference type="RefSeq" id="WP_328776139.1">
    <property type="nucleotide sequence ID" value="NZ_CP108057.1"/>
</dbReference>
<keyword evidence="2" id="KW-1133">Transmembrane helix</keyword>
<sequence length="369" mass="35509">MRDDHKNAPDHELGESGEEAVLRSLLSGAVQDLRPSEGALDRLRYAVPARRARKRQVLVGAAAAVLLAGTAIPTAIRLTAAEDATTGHSAIAGHGEQQGGKHGAASDPHQNGSGALAQKPPKAPGKSGEGLGATGAQPDSQAPGAATAGAESGPATPGTATGKNPLPPAAAAGLPGCGAAQLGVHVSARAPQADGKVFGSFKVTNVSGKGCAVTGPDTVTAAPAPGAATGQAPAVSVVGHRPGDPASALLTDPSAEPPVLTLQPNAAYEVQFAWVPSGEPCPAASPEPGAKPSEKPAEAAAGAEAAGGGDSAAAADPRAGGGGAAPEASGVEVSHTPVSGAPTTQTTIPSACGGTVYRTGAIPLDAPKP</sequence>
<feature type="transmembrane region" description="Helical" evidence="2">
    <location>
        <begin position="57"/>
        <end position="76"/>
    </location>
</feature>